<evidence type="ECO:0000313" key="3">
    <source>
        <dbReference type="Proteomes" id="UP000003052"/>
    </source>
</evidence>
<reference evidence="2 3" key="1">
    <citation type="journal article" date="2011" name="J. Bacteriol.">
        <title>The Draft Genome of Planococcus donghaensis MPA1U2 Reveals Nonsporulation Pathways Controlled by a Conserved Spo0A Regulon.</title>
        <authorList>
            <person name="Pearson M.D."/>
            <person name="Noller H.F."/>
        </authorList>
    </citation>
    <scope>NUCLEOTIDE SEQUENCE [LARGE SCALE GENOMIC DNA]</scope>
    <source>
        <strain evidence="2 3">MPA1U2</strain>
    </source>
</reference>
<dbReference type="EMBL" id="AEPB01000002">
    <property type="protein sequence ID" value="EGA91196.1"/>
    <property type="molecule type" value="Genomic_DNA"/>
</dbReference>
<gene>
    <name evidence="2" type="ORF">GPDM_01225</name>
</gene>
<proteinExistence type="predicted"/>
<protein>
    <submittedName>
        <fullName evidence="2">Uncharacterized protein</fullName>
    </submittedName>
</protein>
<dbReference type="RefSeq" id="WP_008428117.1">
    <property type="nucleotide sequence ID" value="NZ_AEPB01000002.1"/>
</dbReference>
<dbReference type="Proteomes" id="UP000003052">
    <property type="component" value="Unassembled WGS sequence"/>
</dbReference>
<feature type="transmembrane region" description="Helical" evidence="1">
    <location>
        <begin position="5"/>
        <end position="25"/>
    </location>
</feature>
<organism evidence="2 3">
    <name type="scientific">Planococcus donghaensis MPA1U2</name>
    <dbReference type="NCBI Taxonomy" id="933115"/>
    <lineage>
        <taxon>Bacteria</taxon>
        <taxon>Bacillati</taxon>
        <taxon>Bacillota</taxon>
        <taxon>Bacilli</taxon>
        <taxon>Bacillales</taxon>
        <taxon>Caryophanaceae</taxon>
        <taxon>Planococcus</taxon>
    </lineage>
</organism>
<evidence type="ECO:0000313" key="2">
    <source>
        <dbReference type="EMBL" id="EGA91196.1"/>
    </source>
</evidence>
<name>E7RCS4_9BACL</name>
<evidence type="ECO:0000256" key="1">
    <source>
        <dbReference type="SAM" id="Phobius"/>
    </source>
</evidence>
<dbReference type="AlphaFoldDB" id="E7RCS4"/>
<keyword evidence="1" id="KW-1133">Transmembrane helix</keyword>
<comment type="caution">
    <text evidence="2">The sequence shown here is derived from an EMBL/GenBank/DDBJ whole genome shotgun (WGS) entry which is preliminary data.</text>
</comment>
<accession>E7RCS4</accession>
<keyword evidence="1" id="KW-0472">Membrane</keyword>
<keyword evidence="1" id="KW-0812">Transmembrane</keyword>
<sequence>MKKNFLIVMMIPFFLISGVVMWWLVNRIIDDQIEDRKAKEFIEEKYGMEVNVISETNADFVVGHSYQMAFEEQKDVVFTVTVDTENYATIYRDDYKMQLAFYELKEQMEDLLPELEELGYTKPVNGDFVDHVVKDFRTQDSVRWVILETDRQLDVIEKSEIETVKKFLDLQEKHKLDFQKFFITDQENKYGIFVDLRELGDHRSLEEVEAYILKESRGDLSRVSLQMQDKWRGAATQAQTERFEFRSVTEGDQWLYCQAVNAQGDCTETYTTIVFERDQLSKQNPKLAADFDAIFAFFDNIEPPLATVNLSILDAEGRGMSFSLEERQSYASTQELINDLFLD</sequence>